<reference evidence="1" key="1">
    <citation type="journal article" date="2014" name="Int. J. Syst. Evol. Microbiol.">
        <title>Complete genome sequence of Corynebacterium casei LMG S-19264T (=DSM 44701T), isolated from a smear-ripened cheese.</title>
        <authorList>
            <consortium name="US DOE Joint Genome Institute (JGI-PGF)"/>
            <person name="Walter F."/>
            <person name="Albersmeier A."/>
            <person name="Kalinowski J."/>
            <person name="Ruckert C."/>
        </authorList>
    </citation>
    <scope>NUCLEOTIDE SEQUENCE</scope>
    <source>
        <strain evidence="1">NBRC 110071</strain>
    </source>
</reference>
<dbReference type="EMBL" id="BSNM01000027">
    <property type="protein sequence ID" value="GLQ33677.1"/>
    <property type="molecule type" value="Genomic_DNA"/>
</dbReference>
<dbReference type="RefSeq" id="WP_284384215.1">
    <property type="nucleotide sequence ID" value="NZ_BSNM01000027.1"/>
</dbReference>
<evidence type="ECO:0008006" key="3">
    <source>
        <dbReference type="Google" id="ProtNLM"/>
    </source>
</evidence>
<name>A0AA37SFK9_9GAMM</name>
<accession>A0AA37SFK9</accession>
<dbReference type="PROSITE" id="PS00409">
    <property type="entry name" value="PROKAR_NTER_METHYL"/>
    <property type="match status" value="1"/>
</dbReference>
<organism evidence="1 2">
    <name type="scientific">Litoribrevibacter albus</name>
    <dbReference type="NCBI Taxonomy" id="1473156"/>
    <lineage>
        <taxon>Bacteria</taxon>
        <taxon>Pseudomonadati</taxon>
        <taxon>Pseudomonadota</taxon>
        <taxon>Gammaproteobacteria</taxon>
        <taxon>Oceanospirillales</taxon>
        <taxon>Oceanospirillaceae</taxon>
        <taxon>Litoribrevibacter</taxon>
    </lineage>
</organism>
<proteinExistence type="predicted"/>
<dbReference type="InterPro" id="IPR012902">
    <property type="entry name" value="N_methyl_site"/>
</dbReference>
<dbReference type="NCBIfam" id="TIGR02532">
    <property type="entry name" value="IV_pilin_GFxxxE"/>
    <property type="match status" value="1"/>
</dbReference>
<dbReference type="AlphaFoldDB" id="A0AA37SFK9"/>
<dbReference type="Proteomes" id="UP001161389">
    <property type="component" value="Unassembled WGS sequence"/>
</dbReference>
<evidence type="ECO:0000313" key="1">
    <source>
        <dbReference type="EMBL" id="GLQ33677.1"/>
    </source>
</evidence>
<reference evidence="1" key="2">
    <citation type="submission" date="2023-01" db="EMBL/GenBank/DDBJ databases">
        <title>Draft genome sequence of Litoribrevibacter albus strain NBRC 110071.</title>
        <authorList>
            <person name="Sun Q."/>
            <person name="Mori K."/>
        </authorList>
    </citation>
    <scope>NUCLEOTIDE SEQUENCE</scope>
    <source>
        <strain evidence="1">NBRC 110071</strain>
    </source>
</reference>
<comment type="caution">
    <text evidence="1">The sequence shown here is derived from an EMBL/GenBank/DDBJ whole genome shotgun (WGS) entry which is preliminary data.</text>
</comment>
<sequence>MLRKSGFSLIELLVALLLISITLLGTARLQMAAQQQLDRGFYTAQALALIEEASRRIYLNYDQRNAYQVNDLSNLSSVTCNPCSPQELVRLDLSHLSENLHTLFPSANASIRRCENTLCMSVAWFGAGTEHCDQEQDCIERFLL</sequence>
<gene>
    <name evidence="1" type="ORF">GCM10007876_41570</name>
</gene>
<dbReference type="Pfam" id="PF07963">
    <property type="entry name" value="N_methyl"/>
    <property type="match status" value="1"/>
</dbReference>
<protein>
    <recommendedName>
        <fullName evidence="3">Type IV pilus modification protein PilV</fullName>
    </recommendedName>
</protein>
<keyword evidence="2" id="KW-1185">Reference proteome</keyword>
<evidence type="ECO:0000313" key="2">
    <source>
        <dbReference type="Proteomes" id="UP001161389"/>
    </source>
</evidence>